<reference evidence="1" key="2">
    <citation type="submission" date="2020-09" db="EMBL/GenBank/DDBJ databases">
        <authorList>
            <person name="Sun Q."/>
            <person name="Kim S."/>
        </authorList>
    </citation>
    <scope>NUCLEOTIDE SEQUENCE</scope>
    <source>
        <strain evidence="1">KCTC 32437</strain>
    </source>
</reference>
<dbReference type="EMBL" id="BMZE01000001">
    <property type="protein sequence ID" value="GHA14310.1"/>
    <property type="molecule type" value="Genomic_DNA"/>
</dbReference>
<dbReference type="Proteomes" id="UP000646579">
    <property type="component" value="Unassembled WGS sequence"/>
</dbReference>
<accession>A0A918RX19</accession>
<gene>
    <name evidence="1" type="ORF">GCM10007989_06230</name>
</gene>
<name>A0A918RX19_9HYPH</name>
<organism evidence="1 2">
    <name type="scientific">Devosia pacifica</name>
    <dbReference type="NCBI Taxonomy" id="1335967"/>
    <lineage>
        <taxon>Bacteria</taxon>
        <taxon>Pseudomonadati</taxon>
        <taxon>Pseudomonadota</taxon>
        <taxon>Alphaproteobacteria</taxon>
        <taxon>Hyphomicrobiales</taxon>
        <taxon>Devosiaceae</taxon>
        <taxon>Devosia</taxon>
    </lineage>
</organism>
<dbReference type="RefSeq" id="WP_189423293.1">
    <property type="nucleotide sequence ID" value="NZ_BMZE01000001.1"/>
</dbReference>
<protein>
    <submittedName>
        <fullName evidence="1">Haloacid dehalogenase</fullName>
    </submittedName>
</protein>
<dbReference type="Pfam" id="PF00702">
    <property type="entry name" value="Hydrolase"/>
    <property type="match status" value="1"/>
</dbReference>
<dbReference type="PANTHER" id="PTHR43611">
    <property type="entry name" value="ALPHA-D-GLUCOSE 1-PHOSPHATE PHOSPHATASE"/>
    <property type="match status" value="1"/>
</dbReference>
<dbReference type="AlphaFoldDB" id="A0A918RX19"/>
<sequence length="220" mass="25484">MSRAIIFDVDGVLIHGYHARPERQVRWDQNLLEDLGVDPGRFRTEFIFDIFVKKVIVGEMALIEALERRLPSLGFTGSPMRFAQYWLAKDSTLNHDLLGYLRPLRASSDLQFYIATNQEHMRALWLWQVLGLHEIFHDIFYSARIGCTKARPEFFKFVDMKIGPQSEPPLFFDDTAKVVDTATACGWEAVLFDTTEDFLNHRYIDDRLKRTTPHTSTPGT</sequence>
<dbReference type="PANTHER" id="PTHR43611:SF3">
    <property type="entry name" value="FLAVIN MONONUCLEOTIDE HYDROLASE 1, CHLOROPLATIC"/>
    <property type="match status" value="1"/>
</dbReference>
<dbReference type="SUPFAM" id="SSF56784">
    <property type="entry name" value="HAD-like"/>
    <property type="match status" value="1"/>
</dbReference>
<evidence type="ECO:0000313" key="1">
    <source>
        <dbReference type="EMBL" id="GHA14310.1"/>
    </source>
</evidence>
<proteinExistence type="predicted"/>
<dbReference type="InterPro" id="IPR036412">
    <property type="entry name" value="HAD-like_sf"/>
</dbReference>
<evidence type="ECO:0000313" key="2">
    <source>
        <dbReference type="Proteomes" id="UP000646579"/>
    </source>
</evidence>
<keyword evidence="2" id="KW-1185">Reference proteome</keyword>
<dbReference type="InterPro" id="IPR023214">
    <property type="entry name" value="HAD_sf"/>
</dbReference>
<dbReference type="Gene3D" id="3.40.50.1000">
    <property type="entry name" value="HAD superfamily/HAD-like"/>
    <property type="match status" value="1"/>
</dbReference>
<comment type="caution">
    <text evidence="1">The sequence shown here is derived from an EMBL/GenBank/DDBJ whole genome shotgun (WGS) entry which is preliminary data.</text>
</comment>
<reference evidence="1" key="1">
    <citation type="journal article" date="2014" name="Int. J. Syst. Evol. Microbiol.">
        <title>Complete genome sequence of Corynebacterium casei LMG S-19264T (=DSM 44701T), isolated from a smear-ripened cheese.</title>
        <authorList>
            <consortium name="US DOE Joint Genome Institute (JGI-PGF)"/>
            <person name="Walter F."/>
            <person name="Albersmeier A."/>
            <person name="Kalinowski J."/>
            <person name="Ruckert C."/>
        </authorList>
    </citation>
    <scope>NUCLEOTIDE SEQUENCE</scope>
    <source>
        <strain evidence="1">KCTC 32437</strain>
    </source>
</reference>